<name>K6YZ45_9ALTE</name>
<gene>
    <name evidence="2" type="ORF">GARC_5093</name>
</gene>
<comment type="caution">
    <text evidence="2">The sequence shown here is derived from an EMBL/GenBank/DDBJ whole genome shotgun (WGS) entry which is preliminary data.</text>
</comment>
<dbReference type="RefSeq" id="WP_007625586.1">
    <property type="nucleotide sequence ID" value="NZ_BAEO01000067.1"/>
</dbReference>
<organism evidence="2 3">
    <name type="scientific">Paraglaciecola arctica BSs20135</name>
    <dbReference type="NCBI Taxonomy" id="493475"/>
    <lineage>
        <taxon>Bacteria</taxon>
        <taxon>Pseudomonadati</taxon>
        <taxon>Pseudomonadota</taxon>
        <taxon>Gammaproteobacteria</taxon>
        <taxon>Alteromonadales</taxon>
        <taxon>Alteromonadaceae</taxon>
        <taxon>Paraglaciecola</taxon>
    </lineage>
</organism>
<proteinExistence type="predicted"/>
<dbReference type="Gene3D" id="3.30.1660.40">
    <property type="entry name" value="FlgT, N-terminal domain"/>
    <property type="match status" value="1"/>
</dbReference>
<dbReference type="OrthoDB" id="6380041at2"/>
<dbReference type="eggNOG" id="ENOG50314A4">
    <property type="taxonomic scope" value="Bacteria"/>
</dbReference>
<protein>
    <recommendedName>
        <fullName evidence="4">Periplasmic protein</fullName>
    </recommendedName>
</protein>
<keyword evidence="1" id="KW-0732">Signal</keyword>
<dbReference type="InterPro" id="IPR038180">
    <property type="entry name" value="FlgT_N_sf"/>
</dbReference>
<dbReference type="EMBL" id="BAEO01000067">
    <property type="protein sequence ID" value="GAC22028.1"/>
    <property type="molecule type" value="Genomic_DNA"/>
</dbReference>
<evidence type="ECO:0008006" key="4">
    <source>
        <dbReference type="Google" id="ProtNLM"/>
    </source>
</evidence>
<keyword evidence="3" id="KW-1185">Reference proteome</keyword>
<accession>K6YZ45</accession>
<dbReference type="Proteomes" id="UP000006327">
    <property type="component" value="Unassembled WGS sequence"/>
</dbReference>
<dbReference type="STRING" id="493475.GARC_5093"/>
<feature type="signal peptide" evidence="1">
    <location>
        <begin position="1"/>
        <end position="20"/>
    </location>
</feature>
<evidence type="ECO:0000313" key="2">
    <source>
        <dbReference type="EMBL" id="GAC22028.1"/>
    </source>
</evidence>
<reference evidence="2 3" key="1">
    <citation type="journal article" date="2017" name="Antonie Van Leeuwenhoek">
        <title>Rhizobium rhizosphaerae sp. nov., a novel species isolated from rice rhizosphere.</title>
        <authorList>
            <person name="Zhao J.J."/>
            <person name="Zhang J."/>
            <person name="Zhang R.J."/>
            <person name="Zhang C.W."/>
            <person name="Yin H.Q."/>
            <person name="Zhang X.X."/>
        </authorList>
    </citation>
    <scope>NUCLEOTIDE SEQUENCE [LARGE SCALE GENOMIC DNA]</scope>
    <source>
        <strain evidence="2 3">BSs20135</strain>
    </source>
</reference>
<evidence type="ECO:0000313" key="3">
    <source>
        <dbReference type="Proteomes" id="UP000006327"/>
    </source>
</evidence>
<dbReference type="AlphaFoldDB" id="K6YZ45"/>
<feature type="chain" id="PRO_5003897864" description="Periplasmic protein" evidence="1">
    <location>
        <begin position="21"/>
        <end position="204"/>
    </location>
</feature>
<sequence>MILRLLSVLLVSICFSFAWAKSVEVTGYGFIENNNIADARNVAIEDAKRVAIEQLFGTYISARTETNNFKIASEKIYSTAKGKLDSYVIIEESKYDDNTFKVNIAATIDQKAVRAHVDNQLNRYNWLKKPRIIFSSSQVSGRDRSNLQNAFDTALKKALLQSGFTLLSSDVETPIYASFILTSNLESSVVSDEYQGIKIKTTNY</sequence>
<evidence type="ECO:0000256" key="1">
    <source>
        <dbReference type="SAM" id="SignalP"/>
    </source>
</evidence>